<evidence type="ECO:0000256" key="3">
    <source>
        <dbReference type="ARBA" id="ARBA00020280"/>
    </source>
</evidence>
<dbReference type="AlphaFoldDB" id="A0AAV2I246"/>
<keyword evidence="8 13" id="KW-0472">Membrane</keyword>
<evidence type="ECO:0000256" key="8">
    <source>
        <dbReference type="ARBA" id="ARBA00023136"/>
    </source>
</evidence>
<feature type="region of interest" description="Disordered" evidence="12">
    <location>
        <begin position="38"/>
        <end position="85"/>
    </location>
</feature>
<keyword evidence="4 13" id="KW-0812">Transmembrane</keyword>
<dbReference type="PANTHER" id="PTHR12924:SF0">
    <property type="entry name" value="TRANSLOCON-ASSOCIATED PROTEIN SUBUNIT ALPHA"/>
    <property type="match status" value="1"/>
</dbReference>
<evidence type="ECO:0000256" key="14">
    <source>
        <dbReference type="SAM" id="SignalP"/>
    </source>
</evidence>
<comment type="caution">
    <text evidence="15">The sequence shown here is derived from an EMBL/GenBank/DDBJ whole genome shotgun (WGS) entry which is preliminary data.</text>
</comment>
<dbReference type="EMBL" id="CAXITT010000338">
    <property type="protein sequence ID" value="CAL1539375.1"/>
    <property type="molecule type" value="Genomic_DNA"/>
</dbReference>
<evidence type="ECO:0000256" key="5">
    <source>
        <dbReference type="ARBA" id="ARBA00022729"/>
    </source>
</evidence>
<dbReference type="InterPro" id="IPR005595">
    <property type="entry name" value="TRAP_alpha"/>
</dbReference>
<evidence type="ECO:0000256" key="10">
    <source>
        <dbReference type="ARBA" id="ARBA00025854"/>
    </source>
</evidence>
<dbReference type="Pfam" id="PF03896">
    <property type="entry name" value="TRAP_alpha"/>
    <property type="match status" value="1"/>
</dbReference>
<keyword evidence="7 13" id="KW-1133">Transmembrane helix</keyword>
<feature type="compositionally biased region" description="Acidic residues" evidence="12">
    <location>
        <begin position="38"/>
        <end position="78"/>
    </location>
</feature>
<comment type="function">
    <text evidence="9">TRAP proteins are part of a complex whose function is to bind calcium to the ER membrane and thereby regulate the retention of ER resident proteins. May be involved in the recycling of the translocation apparatus after completion of the translocation process or may function as a membrane-bound chaperone facilitating folding of translocated proteins.</text>
</comment>
<feature type="signal peptide" evidence="14">
    <location>
        <begin position="1"/>
        <end position="25"/>
    </location>
</feature>
<protein>
    <recommendedName>
        <fullName evidence="3">Translocon-associated protein subunit alpha</fullName>
    </recommendedName>
    <alternativeName>
        <fullName evidence="11">Signal sequence receptor subunit alpha</fullName>
    </alternativeName>
</protein>
<evidence type="ECO:0000313" key="15">
    <source>
        <dbReference type="EMBL" id="CAL1539375.1"/>
    </source>
</evidence>
<reference evidence="15 16" key="1">
    <citation type="submission" date="2024-04" db="EMBL/GenBank/DDBJ databases">
        <authorList>
            <consortium name="Genoscope - CEA"/>
            <person name="William W."/>
        </authorList>
    </citation>
    <scope>NUCLEOTIDE SEQUENCE [LARGE SCALE GENOMIC DNA]</scope>
</reference>
<name>A0AAV2I246_LYMST</name>
<comment type="subunit">
    <text evidence="10">Heterotetramer of TRAP-alpha, TRAP-beta, TRAP-delta and TRAP-gamma. Interacts with palmitoylated calnexin (CALX), the interaction is required for efficient folding of glycosylated proteins.</text>
</comment>
<evidence type="ECO:0000256" key="2">
    <source>
        <dbReference type="ARBA" id="ARBA00006776"/>
    </source>
</evidence>
<proteinExistence type="inferred from homology"/>
<keyword evidence="6" id="KW-0256">Endoplasmic reticulum</keyword>
<feature type="compositionally biased region" description="Basic residues" evidence="12">
    <location>
        <begin position="276"/>
        <end position="291"/>
    </location>
</feature>
<evidence type="ECO:0000313" key="16">
    <source>
        <dbReference type="Proteomes" id="UP001497497"/>
    </source>
</evidence>
<gene>
    <name evidence="15" type="ORF">GSLYS_00013194001</name>
</gene>
<keyword evidence="5 14" id="KW-0732">Signal</keyword>
<dbReference type="GO" id="GO:0005789">
    <property type="term" value="C:endoplasmic reticulum membrane"/>
    <property type="evidence" value="ECO:0007669"/>
    <property type="project" value="UniProtKB-SubCell"/>
</dbReference>
<organism evidence="15 16">
    <name type="scientific">Lymnaea stagnalis</name>
    <name type="common">Great pond snail</name>
    <name type="synonym">Helix stagnalis</name>
    <dbReference type="NCBI Taxonomy" id="6523"/>
    <lineage>
        <taxon>Eukaryota</taxon>
        <taxon>Metazoa</taxon>
        <taxon>Spiralia</taxon>
        <taxon>Lophotrochozoa</taxon>
        <taxon>Mollusca</taxon>
        <taxon>Gastropoda</taxon>
        <taxon>Heterobranchia</taxon>
        <taxon>Euthyneura</taxon>
        <taxon>Panpulmonata</taxon>
        <taxon>Hygrophila</taxon>
        <taxon>Lymnaeoidea</taxon>
        <taxon>Lymnaeidae</taxon>
        <taxon>Lymnaea</taxon>
    </lineage>
</organism>
<evidence type="ECO:0000256" key="4">
    <source>
        <dbReference type="ARBA" id="ARBA00022692"/>
    </source>
</evidence>
<feature type="transmembrane region" description="Helical" evidence="13">
    <location>
        <begin position="215"/>
        <end position="239"/>
    </location>
</feature>
<dbReference type="PANTHER" id="PTHR12924">
    <property type="entry name" value="TRANSLOCON-ASSOCIATED PROTEIN, ALPHA SUBUNIT"/>
    <property type="match status" value="1"/>
</dbReference>
<evidence type="ECO:0000256" key="13">
    <source>
        <dbReference type="SAM" id="Phobius"/>
    </source>
</evidence>
<accession>A0AAV2I246</accession>
<evidence type="ECO:0000256" key="7">
    <source>
        <dbReference type="ARBA" id="ARBA00022989"/>
    </source>
</evidence>
<feature type="region of interest" description="Disordered" evidence="12">
    <location>
        <begin position="269"/>
        <end position="299"/>
    </location>
</feature>
<keyword evidence="16" id="KW-1185">Reference proteome</keyword>
<evidence type="ECO:0000256" key="1">
    <source>
        <dbReference type="ARBA" id="ARBA00004115"/>
    </source>
</evidence>
<evidence type="ECO:0000256" key="9">
    <source>
        <dbReference type="ARBA" id="ARBA00025620"/>
    </source>
</evidence>
<comment type="subcellular location">
    <subcellularLocation>
        <location evidence="1">Endoplasmic reticulum membrane</location>
        <topology evidence="1">Single-pass type I membrane protein</topology>
    </subcellularLocation>
</comment>
<evidence type="ECO:0000256" key="6">
    <source>
        <dbReference type="ARBA" id="ARBA00022824"/>
    </source>
</evidence>
<comment type="similarity">
    <text evidence="2">Belongs to the TRAP-alpha family.</text>
</comment>
<feature type="chain" id="PRO_5043830744" description="Translocon-associated protein subunit alpha" evidence="14">
    <location>
        <begin position="26"/>
        <end position="299"/>
    </location>
</feature>
<sequence>MAKIFGNFIILLLLIIPTTVIFVDQERGGNLAFAQDAMEGEDDEATIETETGTDDDAVDEETPLTETEKEEETTEEENVSLKPSPDADTFILFTKPNNPLELPAGKQVRILVGFTNKGSLDFIVDSMEASFRYPQDYSFFLQNFTTMTFNALVEPKRQATFEYGFVPNEAFSARPFGLAVTLNYKDQSGNVFQSAVFNETIQVVDPDEGLDGETFFLYVFLAAIVILLLVGAQQLVANFGRKRLSKPRQTVELGTQNSDVDYDWLPKETLQGLNKSPRRSPKQSPRQRRNLRSTGSGEE</sequence>
<evidence type="ECO:0000256" key="12">
    <source>
        <dbReference type="SAM" id="MobiDB-lite"/>
    </source>
</evidence>
<dbReference type="Proteomes" id="UP001497497">
    <property type="component" value="Unassembled WGS sequence"/>
</dbReference>
<evidence type="ECO:0000256" key="11">
    <source>
        <dbReference type="ARBA" id="ARBA00031071"/>
    </source>
</evidence>